<reference evidence="1" key="4">
    <citation type="submission" date="2019-03" db="UniProtKB">
        <authorList>
            <consortium name="EnsemblPlants"/>
        </authorList>
    </citation>
    <scope>IDENTIFICATION</scope>
</reference>
<dbReference type="PANTHER" id="PTHR35166">
    <property type="entry name" value="OS05G0193700 PROTEIN-RELATED"/>
    <property type="match status" value="1"/>
</dbReference>
<dbReference type="Proteomes" id="UP000015105">
    <property type="component" value="Chromosome 7D"/>
</dbReference>
<keyword evidence="2" id="KW-1185">Reference proteome</keyword>
<name>A0A453QG62_AEGTS</name>
<dbReference type="Gramene" id="AET7Gv20105800.2">
    <property type="protein sequence ID" value="AET7Gv20105800.2"/>
    <property type="gene ID" value="AET7Gv20105800"/>
</dbReference>
<sequence>DLPSAAGQDDPEAYNLFKFERREAAIDKMLGEAKLSAVVLAKKSTMAPTAAAAAEAASASGGNKGKFKVPADDVKLILALKRNDLPSIDYLDDLADLYTPEEIAERRLRHQSDLELFKRIDDDFEEYQKKVRDSVDKYGYFEVDYDYVEARKKINAWTKAQWAKIIEDVSITVCAPDADQATLG</sequence>
<dbReference type="AlphaFoldDB" id="A0A453QG62"/>
<proteinExistence type="predicted"/>
<evidence type="ECO:0000313" key="1">
    <source>
        <dbReference type="EnsemblPlants" id="AET7Gv20105800.2"/>
    </source>
</evidence>
<reference evidence="2" key="2">
    <citation type="journal article" date="2017" name="Nat. Plants">
        <title>The Aegilops tauschii genome reveals multiple impacts of transposons.</title>
        <authorList>
            <person name="Zhao G."/>
            <person name="Zou C."/>
            <person name="Li K."/>
            <person name="Wang K."/>
            <person name="Li T."/>
            <person name="Gao L."/>
            <person name="Zhang X."/>
            <person name="Wang H."/>
            <person name="Yang Z."/>
            <person name="Liu X."/>
            <person name="Jiang W."/>
            <person name="Mao L."/>
            <person name="Kong X."/>
            <person name="Jiao Y."/>
            <person name="Jia J."/>
        </authorList>
    </citation>
    <scope>NUCLEOTIDE SEQUENCE [LARGE SCALE GENOMIC DNA]</scope>
    <source>
        <strain evidence="2">cv. AL8/78</strain>
    </source>
</reference>
<organism evidence="1 2">
    <name type="scientific">Aegilops tauschii subsp. strangulata</name>
    <name type="common">Goatgrass</name>
    <dbReference type="NCBI Taxonomy" id="200361"/>
    <lineage>
        <taxon>Eukaryota</taxon>
        <taxon>Viridiplantae</taxon>
        <taxon>Streptophyta</taxon>
        <taxon>Embryophyta</taxon>
        <taxon>Tracheophyta</taxon>
        <taxon>Spermatophyta</taxon>
        <taxon>Magnoliopsida</taxon>
        <taxon>Liliopsida</taxon>
        <taxon>Poales</taxon>
        <taxon>Poaceae</taxon>
        <taxon>BOP clade</taxon>
        <taxon>Pooideae</taxon>
        <taxon>Triticodae</taxon>
        <taxon>Triticeae</taxon>
        <taxon>Triticinae</taxon>
        <taxon>Aegilops</taxon>
    </lineage>
</organism>
<dbReference type="EnsemblPlants" id="AET7Gv20105800.2">
    <property type="protein sequence ID" value="AET7Gv20105800.2"/>
    <property type="gene ID" value="AET7Gv20105800"/>
</dbReference>
<reference evidence="1" key="3">
    <citation type="journal article" date="2017" name="Nature">
        <title>Genome sequence of the progenitor of the wheat D genome Aegilops tauschii.</title>
        <authorList>
            <person name="Luo M.C."/>
            <person name="Gu Y.Q."/>
            <person name="Puiu D."/>
            <person name="Wang H."/>
            <person name="Twardziok S.O."/>
            <person name="Deal K.R."/>
            <person name="Huo N."/>
            <person name="Zhu T."/>
            <person name="Wang L."/>
            <person name="Wang Y."/>
            <person name="McGuire P.E."/>
            <person name="Liu S."/>
            <person name="Long H."/>
            <person name="Ramasamy R.K."/>
            <person name="Rodriguez J.C."/>
            <person name="Van S.L."/>
            <person name="Yuan L."/>
            <person name="Wang Z."/>
            <person name="Xia Z."/>
            <person name="Xiao L."/>
            <person name="Anderson O.D."/>
            <person name="Ouyang S."/>
            <person name="Liang Y."/>
            <person name="Zimin A.V."/>
            <person name="Pertea G."/>
            <person name="Qi P."/>
            <person name="Bennetzen J.L."/>
            <person name="Dai X."/>
            <person name="Dawson M.W."/>
            <person name="Muller H.G."/>
            <person name="Kugler K."/>
            <person name="Rivarola-Duarte L."/>
            <person name="Spannagl M."/>
            <person name="Mayer K.F.X."/>
            <person name="Lu F.H."/>
            <person name="Bevan M.W."/>
            <person name="Leroy P."/>
            <person name="Li P."/>
            <person name="You F.M."/>
            <person name="Sun Q."/>
            <person name="Liu Z."/>
            <person name="Lyons E."/>
            <person name="Wicker T."/>
            <person name="Salzberg S.L."/>
            <person name="Devos K.M."/>
            <person name="Dvorak J."/>
        </authorList>
    </citation>
    <scope>NUCLEOTIDE SEQUENCE [LARGE SCALE GENOMIC DNA]</scope>
    <source>
        <strain evidence="1">cv. AL8/78</strain>
    </source>
</reference>
<evidence type="ECO:0000313" key="2">
    <source>
        <dbReference type="Proteomes" id="UP000015105"/>
    </source>
</evidence>
<accession>A0A453QG62</accession>
<dbReference type="PANTHER" id="PTHR35166:SF18">
    <property type="entry name" value="CCD97-LIKE C-TERMINAL DOMAIN-CONTAINING PROTEIN"/>
    <property type="match status" value="1"/>
</dbReference>
<protein>
    <submittedName>
        <fullName evidence="1">Uncharacterized protein</fullName>
    </submittedName>
</protein>
<reference evidence="1" key="5">
    <citation type="journal article" date="2021" name="G3 (Bethesda)">
        <title>Aegilops tauschii genome assembly Aet v5.0 features greater sequence contiguity and improved annotation.</title>
        <authorList>
            <person name="Wang L."/>
            <person name="Zhu T."/>
            <person name="Rodriguez J.C."/>
            <person name="Deal K.R."/>
            <person name="Dubcovsky J."/>
            <person name="McGuire P.E."/>
            <person name="Lux T."/>
            <person name="Spannagl M."/>
            <person name="Mayer K.F.X."/>
            <person name="Baldrich P."/>
            <person name="Meyers B.C."/>
            <person name="Huo N."/>
            <person name="Gu Y.Q."/>
            <person name="Zhou H."/>
            <person name="Devos K.M."/>
            <person name="Bennetzen J.L."/>
            <person name="Unver T."/>
            <person name="Budak H."/>
            <person name="Gulick P.J."/>
            <person name="Galiba G."/>
            <person name="Kalapos B."/>
            <person name="Nelson D.R."/>
            <person name="Li P."/>
            <person name="You F.M."/>
            <person name="Luo M.C."/>
            <person name="Dvorak J."/>
        </authorList>
    </citation>
    <scope>NUCLEOTIDE SEQUENCE [LARGE SCALE GENOMIC DNA]</scope>
    <source>
        <strain evidence="1">cv. AL8/78</strain>
    </source>
</reference>
<reference evidence="2" key="1">
    <citation type="journal article" date="2014" name="Science">
        <title>Ancient hybridizations among the ancestral genomes of bread wheat.</title>
        <authorList>
            <consortium name="International Wheat Genome Sequencing Consortium,"/>
            <person name="Marcussen T."/>
            <person name="Sandve S.R."/>
            <person name="Heier L."/>
            <person name="Spannagl M."/>
            <person name="Pfeifer M."/>
            <person name="Jakobsen K.S."/>
            <person name="Wulff B.B."/>
            <person name="Steuernagel B."/>
            <person name="Mayer K.F."/>
            <person name="Olsen O.A."/>
        </authorList>
    </citation>
    <scope>NUCLEOTIDE SEQUENCE [LARGE SCALE GENOMIC DNA]</scope>
    <source>
        <strain evidence="2">cv. AL8/78</strain>
    </source>
</reference>